<protein>
    <recommendedName>
        <fullName evidence="3">DUF6993 domain-containing protein</fullName>
    </recommendedName>
</protein>
<keyword evidence="2" id="KW-0732">Signal</keyword>
<feature type="domain" description="DUF6993" evidence="3">
    <location>
        <begin position="81"/>
        <end position="165"/>
    </location>
</feature>
<evidence type="ECO:0000313" key="5">
    <source>
        <dbReference type="Proteomes" id="UP001214553"/>
    </source>
</evidence>
<feature type="signal peptide" evidence="2">
    <location>
        <begin position="1"/>
        <end position="30"/>
    </location>
</feature>
<dbReference type="EMBL" id="CP119108">
    <property type="protein sequence ID" value="WEG10289.1"/>
    <property type="molecule type" value="Genomic_DNA"/>
</dbReference>
<evidence type="ECO:0000313" key="4">
    <source>
        <dbReference type="EMBL" id="WEG10289.1"/>
    </source>
</evidence>
<dbReference type="InterPro" id="IPR054262">
    <property type="entry name" value="DUF6993"/>
</dbReference>
<name>A0ABY8C1H0_9MICO</name>
<feature type="chain" id="PRO_5046487519" description="DUF6993 domain-containing protein" evidence="2">
    <location>
        <begin position="31"/>
        <end position="171"/>
    </location>
</feature>
<gene>
    <name evidence="4" type="ORF">PU630_06980</name>
</gene>
<dbReference type="Proteomes" id="UP001214553">
    <property type="component" value="Chromosome"/>
</dbReference>
<evidence type="ECO:0000256" key="1">
    <source>
        <dbReference type="SAM" id="MobiDB-lite"/>
    </source>
</evidence>
<organism evidence="4 5">
    <name type="scientific">Microbacterium horticulturae</name>
    <dbReference type="NCBI Taxonomy" id="3028316"/>
    <lineage>
        <taxon>Bacteria</taxon>
        <taxon>Bacillati</taxon>
        <taxon>Actinomycetota</taxon>
        <taxon>Actinomycetes</taxon>
        <taxon>Micrococcales</taxon>
        <taxon>Microbacteriaceae</taxon>
        <taxon>Microbacterium</taxon>
    </lineage>
</organism>
<keyword evidence="5" id="KW-1185">Reference proteome</keyword>
<evidence type="ECO:0000259" key="3">
    <source>
        <dbReference type="Pfam" id="PF22504"/>
    </source>
</evidence>
<sequence length="171" mass="17925">MPIPPLASRRSRVALSVFAVAVVSALTGCAAEAEPTPTSTTPVASASATPTSTPTPTTVPVVLVPDGSADDNVPLFRKVVKRVWASDDKVHGRAYVDALVKAGFSKKAMQVTEDLSTVGNAAESLQFSVLWHDDQCLIGQVGPETGTPVVEVMPELGDGRCLLGKTRTIDW</sequence>
<proteinExistence type="predicted"/>
<reference evidence="4 5" key="1">
    <citation type="submission" date="2023-03" db="EMBL/GenBank/DDBJ databases">
        <title>Genome sequence of Microbacterium sp. KACC 23027.</title>
        <authorList>
            <person name="Kim S."/>
            <person name="Heo J."/>
            <person name="Kwon S.-W."/>
        </authorList>
    </citation>
    <scope>NUCLEOTIDE SEQUENCE [LARGE SCALE GENOMIC DNA]</scope>
    <source>
        <strain evidence="4 5">KACC 23027</strain>
    </source>
</reference>
<accession>A0ABY8C1H0</accession>
<feature type="region of interest" description="Disordered" evidence="1">
    <location>
        <begin position="32"/>
        <end position="57"/>
    </location>
</feature>
<dbReference type="RefSeq" id="WP_275279638.1">
    <property type="nucleotide sequence ID" value="NZ_CP119108.1"/>
</dbReference>
<evidence type="ECO:0000256" key="2">
    <source>
        <dbReference type="SAM" id="SignalP"/>
    </source>
</evidence>
<dbReference type="Pfam" id="PF22504">
    <property type="entry name" value="DUF6993"/>
    <property type="match status" value="1"/>
</dbReference>